<dbReference type="GO" id="GO:0003855">
    <property type="term" value="F:3-dehydroquinate dehydratase activity"/>
    <property type="evidence" value="ECO:0007669"/>
    <property type="project" value="UniProtKB-UniRule"/>
</dbReference>
<evidence type="ECO:0000313" key="13">
    <source>
        <dbReference type="Proteomes" id="UP000638353"/>
    </source>
</evidence>
<evidence type="ECO:0000256" key="11">
    <source>
        <dbReference type="PIRSR" id="PIRSR001399-3"/>
    </source>
</evidence>
<dbReference type="Gene3D" id="3.40.50.9100">
    <property type="entry name" value="Dehydroquinase, class II"/>
    <property type="match status" value="1"/>
</dbReference>
<dbReference type="AlphaFoldDB" id="A0A918X0I8"/>
<proteinExistence type="inferred from homology"/>
<feature type="binding site" evidence="8 10">
    <location>
        <begin position="116"/>
        <end position="117"/>
    </location>
    <ligand>
        <name>substrate</name>
    </ligand>
</feature>
<evidence type="ECO:0000256" key="6">
    <source>
        <dbReference type="ARBA" id="ARBA00023141"/>
    </source>
</evidence>
<name>A0A918X0I8_9ACTN</name>
<accession>A0A918X0I8</accession>
<comment type="subunit">
    <text evidence="4 8">Homododecamer.</text>
</comment>
<feature type="active site" description="Proton donor" evidence="8 9">
    <location>
        <position position="115"/>
    </location>
</feature>
<evidence type="ECO:0000313" key="12">
    <source>
        <dbReference type="EMBL" id="GHD00415.1"/>
    </source>
</evidence>
<evidence type="ECO:0000256" key="7">
    <source>
        <dbReference type="ARBA" id="ARBA00023239"/>
    </source>
</evidence>
<evidence type="ECO:0000256" key="2">
    <source>
        <dbReference type="ARBA" id="ARBA00004902"/>
    </source>
</evidence>
<reference evidence="12" key="1">
    <citation type="journal article" date="2014" name="Int. J. Syst. Evol. Microbiol.">
        <title>Complete genome sequence of Corynebacterium casei LMG S-19264T (=DSM 44701T), isolated from a smear-ripened cheese.</title>
        <authorList>
            <consortium name="US DOE Joint Genome Institute (JGI-PGF)"/>
            <person name="Walter F."/>
            <person name="Albersmeier A."/>
            <person name="Kalinowski J."/>
            <person name="Ruckert C."/>
        </authorList>
    </citation>
    <scope>NUCLEOTIDE SEQUENCE</scope>
    <source>
        <strain evidence="12">JCM 4637</strain>
    </source>
</reference>
<evidence type="ECO:0000256" key="8">
    <source>
        <dbReference type="HAMAP-Rule" id="MF_00169"/>
    </source>
</evidence>
<dbReference type="PANTHER" id="PTHR21272:SF3">
    <property type="entry name" value="CATABOLIC 3-DEHYDROQUINASE"/>
    <property type="match status" value="1"/>
</dbReference>
<feature type="active site" description="Proton acceptor" evidence="8 9">
    <location>
        <position position="38"/>
    </location>
</feature>
<evidence type="ECO:0000256" key="4">
    <source>
        <dbReference type="ARBA" id="ARBA00011193"/>
    </source>
</evidence>
<dbReference type="GO" id="GO:0019631">
    <property type="term" value="P:quinate catabolic process"/>
    <property type="evidence" value="ECO:0007669"/>
    <property type="project" value="TreeGrafter"/>
</dbReference>
<dbReference type="GO" id="GO:0009073">
    <property type="term" value="P:aromatic amino acid family biosynthetic process"/>
    <property type="evidence" value="ECO:0007669"/>
    <property type="project" value="UniProtKB-KW"/>
</dbReference>
<comment type="pathway">
    <text evidence="2 8">Metabolic intermediate biosynthesis; chorismate biosynthesis; chorismate from D-erythrose 4-phosphate and phosphoenolpyruvate: step 3/7.</text>
</comment>
<feature type="binding site" evidence="8 10">
    <location>
        <position position="102"/>
    </location>
    <ligand>
        <name>substrate</name>
    </ligand>
</feature>
<protein>
    <recommendedName>
        <fullName evidence="5 8">3-dehydroquinate dehydratase</fullName>
        <shortName evidence="8">3-dehydroquinase</shortName>
        <ecNumber evidence="5 8">4.2.1.10</ecNumber>
    </recommendedName>
    <alternativeName>
        <fullName evidence="8">Type II DHQase</fullName>
    </alternativeName>
</protein>
<dbReference type="InterPro" id="IPR018509">
    <property type="entry name" value="DHquinase_II_CS"/>
</dbReference>
<organism evidence="12 13">
    <name type="scientific">Streptomyces finlayi</name>
    <dbReference type="NCBI Taxonomy" id="67296"/>
    <lineage>
        <taxon>Bacteria</taxon>
        <taxon>Bacillati</taxon>
        <taxon>Actinomycetota</taxon>
        <taxon>Actinomycetes</taxon>
        <taxon>Kitasatosporales</taxon>
        <taxon>Streptomycetaceae</taxon>
        <taxon>Streptomyces</taxon>
    </lineage>
</organism>
<dbReference type="PIRSF" id="PIRSF001399">
    <property type="entry name" value="DHquinase_II"/>
    <property type="match status" value="1"/>
</dbReference>
<dbReference type="NCBIfam" id="NF003807">
    <property type="entry name" value="PRK05395.1-4"/>
    <property type="match status" value="1"/>
</dbReference>
<gene>
    <name evidence="8 12" type="primary">aroQ</name>
    <name evidence="12" type="ORF">GCM10010334_44780</name>
</gene>
<dbReference type="PANTHER" id="PTHR21272">
    <property type="entry name" value="CATABOLIC 3-DEHYDROQUINASE"/>
    <property type="match status" value="1"/>
</dbReference>
<feature type="binding site" evidence="8 10">
    <location>
        <position position="89"/>
    </location>
    <ligand>
        <name>substrate</name>
    </ligand>
</feature>
<dbReference type="GO" id="GO:0008652">
    <property type="term" value="P:amino acid biosynthetic process"/>
    <property type="evidence" value="ECO:0007669"/>
    <property type="project" value="UniProtKB-KW"/>
</dbReference>
<dbReference type="GO" id="GO:0009423">
    <property type="term" value="P:chorismate biosynthetic process"/>
    <property type="evidence" value="ECO:0007669"/>
    <property type="project" value="UniProtKB-UniRule"/>
</dbReference>
<comment type="similarity">
    <text evidence="3 8">Belongs to the type-II 3-dehydroquinase family.</text>
</comment>
<evidence type="ECO:0000256" key="3">
    <source>
        <dbReference type="ARBA" id="ARBA00011037"/>
    </source>
</evidence>
<dbReference type="Proteomes" id="UP000638353">
    <property type="component" value="Unassembled WGS sequence"/>
</dbReference>
<evidence type="ECO:0000256" key="1">
    <source>
        <dbReference type="ARBA" id="ARBA00001864"/>
    </source>
</evidence>
<dbReference type="NCBIfam" id="NF003805">
    <property type="entry name" value="PRK05395.1-2"/>
    <property type="match status" value="1"/>
</dbReference>
<feature type="binding site" evidence="8 10">
    <location>
        <position position="95"/>
    </location>
    <ligand>
        <name>substrate</name>
    </ligand>
</feature>
<reference evidence="12" key="2">
    <citation type="submission" date="2020-09" db="EMBL/GenBank/DDBJ databases">
        <authorList>
            <person name="Sun Q."/>
            <person name="Ohkuma M."/>
        </authorList>
    </citation>
    <scope>NUCLEOTIDE SEQUENCE</scope>
    <source>
        <strain evidence="12">JCM 4637</strain>
    </source>
</reference>
<keyword evidence="8" id="KW-0028">Amino-acid biosynthesis</keyword>
<dbReference type="InterPro" id="IPR001874">
    <property type="entry name" value="DHquinase_II"/>
</dbReference>
<keyword evidence="6 8" id="KW-0057">Aromatic amino acid biosynthesis</keyword>
<evidence type="ECO:0000256" key="9">
    <source>
        <dbReference type="PIRSR" id="PIRSR001399-1"/>
    </source>
</evidence>
<dbReference type="HAMAP" id="MF_00169">
    <property type="entry name" value="AroQ"/>
    <property type="match status" value="1"/>
</dbReference>
<comment type="catalytic activity">
    <reaction evidence="1 8">
        <text>3-dehydroquinate = 3-dehydroshikimate + H2O</text>
        <dbReference type="Rhea" id="RHEA:21096"/>
        <dbReference type="ChEBI" id="CHEBI:15377"/>
        <dbReference type="ChEBI" id="CHEBI:16630"/>
        <dbReference type="ChEBI" id="CHEBI:32364"/>
        <dbReference type="EC" id="4.2.1.10"/>
    </reaction>
</comment>
<evidence type="ECO:0000256" key="5">
    <source>
        <dbReference type="ARBA" id="ARBA00012060"/>
    </source>
</evidence>
<sequence length="160" mass="17120">MSGGSGGRQVRGTRYARRVFVLNGPNLGRLGSREPDVYGATSYAGLVEACQGLGKELGLEVEVRETNDEGELIRWLHEAADGSIPVVLNPGAFTHYSYGMRDAAAQRTAPLIEVHISNPYTREEFRHTSVVAAVASGTIAGFGIGSYRLALRALAEELDG</sequence>
<dbReference type="CDD" id="cd00466">
    <property type="entry name" value="DHQase_II"/>
    <property type="match status" value="1"/>
</dbReference>
<dbReference type="PROSITE" id="PS01029">
    <property type="entry name" value="DEHYDROQUINASE_II"/>
    <property type="match status" value="1"/>
</dbReference>
<dbReference type="RefSeq" id="WP_229898121.1">
    <property type="nucleotide sequence ID" value="NZ_BMVC01000009.1"/>
</dbReference>
<dbReference type="SUPFAM" id="SSF52304">
    <property type="entry name" value="Type II 3-dehydroquinate dehydratase"/>
    <property type="match status" value="1"/>
</dbReference>
<dbReference type="EC" id="4.2.1.10" evidence="5 8"/>
<dbReference type="EMBL" id="BMVC01000009">
    <property type="protein sequence ID" value="GHD00415.1"/>
    <property type="molecule type" value="Genomic_DNA"/>
</dbReference>
<comment type="caution">
    <text evidence="12">The sequence shown here is derived from an EMBL/GenBank/DDBJ whole genome shotgun (WGS) entry which is preliminary data.</text>
</comment>
<comment type="function">
    <text evidence="8">Catalyzes a trans-dehydration via an enolate intermediate.</text>
</comment>
<evidence type="ECO:0000256" key="10">
    <source>
        <dbReference type="PIRSR" id="PIRSR001399-2"/>
    </source>
</evidence>
<keyword evidence="7 8" id="KW-0456">Lyase</keyword>
<dbReference type="Pfam" id="PF01220">
    <property type="entry name" value="DHquinase_II"/>
    <property type="match status" value="1"/>
</dbReference>
<feature type="site" description="Transition state stabilizer" evidence="8 11">
    <location>
        <position position="33"/>
    </location>
</feature>
<dbReference type="InterPro" id="IPR036441">
    <property type="entry name" value="DHquinase_II_sf"/>
</dbReference>
<feature type="binding site" evidence="8 10">
    <location>
        <position position="126"/>
    </location>
    <ligand>
        <name>substrate</name>
    </ligand>
</feature>
<dbReference type="NCBIfam" id="TIGR01088">
    <property type="entry name" value="aroQ"/>
    <property type="match status" value="1"/>
</dbReference>